<keyword evidence="2" id="KW-1185">Reference proteome</keyword>
<dbReference type="EMBL" id="OZ034837">
    <property type="protein sequence ID" value="CAL1678551.1"/>
    <property type="molecule type" value="Genomic_DNA"/>
</dbReference>
<evidence type="ECO:0000313" key="1">
    <source>
        <dbReference type="EMBL" id="CAL1678551.1"/>
    </source>
</evidence>
<reference evidence="1" key="1">
    <citation type="submission" date="2024-04" db="EMBL/GenBank/DDBJ databases">
        <authorList>
            <consortium name="Molecular Ecology Group"/>
        </authorList>
    </citation>
    <scope>NUCLEOTIDE SEQUENCE</scope>
</reference>
<name>A0AAV2NGQ7_9HYME</name>
<protein>
    <submittedName>
        <fullName evidence="1">Uncharacterized protein</fullName>
    </submittedName>
</protein>
<proteinExistence type="predicted"/>
<sequence length="79" mass="8458">MDPSSLRAIRATARHGFAIEARFITAIPAARCVIRADLTAAPVAESARDLSSPRIEEPSDTGCLPRGWPCVAINQKVDV</sequence>
<dbReference type="AlphaFoldDB" id="A0AAV2NGQ7"/>
<evidence type="ECO:0000313" key="2">
    <source>
        <dbReference type="Proteomes" id="UP001497644"/>
    </source>
</evidence>
<organism evidence="1 2">
    <name type="scientific">Lasius platythorax</name>
    <dbReference type="NCBI Taxonomy" id="488582"/>
    <lineage>
        <taxon>Eukaryota</taxon>
        <taxon>Metazoa</taxon>
        <taxon>Ecdysozoa</taxon>
        <taxon>Arthropoda</taxon>
        <taxon>Hexapoda</taxon>
        <taxon>Insecta</taxon>
        <taxon>Pterygota</taxon>
        <taxon>Neoptera</taxon>
        <taxon>Endopterygota</taxon>
        <taxon>Hymenoptera</taxon>
        <taxon>Apocrita</taxon>
        <taxon>Aculeata</taxon>
        <taxon>Formicoidea</taxon>
        <taxon>Formicidae</taxon>
        <taxon>Formicinae</taxon>
        <taxon>Lasius</taxon>
        <taxon>Lasius</taxon>
    </lineage>
</organism>
<dbReference type="Proteomes" id="UP001497644">
    <property type="component" value="Chromosome 14"/>
</dbReference>
<accession>A0AAV2NGQ7</accession>
<gene>
    <name evidence="1" type="ORF">LPLAT_LOCUS4377</name>
</gene>